<proteinExistence type="predicted"/>
<evidence type="ECO:0000313" key="1">
    <source>
        <dbReference type="EMBL" id="MBY81932.1"/>
    </source>
</evidence>
<accession>A0A2S2QXT2</accession>
<name>A0A2S2QXT2_9HEMI</name>
<dbReference type="EMBL" id="GGMS01012729">
    <property type="protein sequence ID" value="MBY81932.1"/>
    <property type="molecule type" value="Transcribed_RNA"/>
</dbReference>
<sequence>MRSLTAIHPCRPQSLRLVTQLVTQAVETRCASINTEINKTVELTSEMVVLALPDWFATHQIDMPITWAAEFEIRPGNDIPVITSDTVKASIYLLTNIAVTGDENVSIRSVATWSTEVVARQGCKATDVVSFDFRWSSEWPPRQTSLRRMRNYKSDMTLNTECDI</sequence>
<gene>
    <name evidence="1" type="ORF">g.13933</name>
</gene>
<reference evidence="1" key="1">
    <citation type="submission" date="2018-04" db="EMBL/GenBank/DDBJ databases">
        <title>Transcriptome assembly of Sipha flava.</title>
        <authorList>
            <person name="Scully E.D."/>
            <person name="Geib S.M."/>
            <person name="Palmer N.A."/>
            <person name="Koch K."/>
            <person name="Bradshaw J."/>
            <person name="Heng-Moss T."/>
            <person name="Sarath G."/>
        </authorList>
    </citation>
    <scope>NUCLEOTIDE SEQUENCE</scope>
</reference>
<dbReference type="AlphaFoldDB" id="A0A2S2QXT2"/>
<protein>
    <submittedName>
        <fullName evidence="1">Uncharacterized protein</fullName>
    </submittedName>
</protein>
<organism evidence="1">
    <name type="scientific">Sipha flava</name>
    <name type="common">yellow sugarcane aphid</name>
    <dbReference type="NCBI Taxonomy" id="143950"/>
    <lineage>
        <taxon>Eukaryota</taxon>
        <taxon>Metazoa</taxon>
        <taxon>Ecdysozoa</taxon>
        <taxon>Arthropoda</taxon>
        <taxon>Hexapoda</taxon>
        <taxon>Insecta</taxon>
        <taxon>Pterygota</taxon>
        <taxon>Neoptera</taxon>
        <taxon>Paraneoptera</taxon>
        <taxon>Hemiptera</taxon>
        <taxon>Sternorrhyncha</taxon>
        <taxon>Aphidomorpha</taxon>
        <taxon>Aphidoidea</taxon>
        <taxon>Aphididae</taxon>
        <taxon>Sipha</taxon>
    </lineage>
</organism>